<dbReference type="EMBL" id="BAEO01000072">
    <property type="protein sequence ID" value="GAC22275.1"/>
    <property type="molecule type" value="Genomic_DNA"/>
</dbReference>
<dbReference type="SUPFAM" id="SSF51182">
    <property type="entry name" value="RmlC-like cupins"/>
    <property type="match status" value="1"/>
</dbReference>
<dbReference type="InterPro" id="IPR011051">
    <property type="entry name" value="RmlC_Cupin_sf"/>
</dbReference>
<dbReference type="CDD" id="cd02228">
    <property type="entry name" value="cupin_EutQ"/>
    <property type="match status" value="1"/>
</dbReference>
<organism evidence="1 2">
    <name type="scientific">Paraglaciecola arctica BSs20135</name>
    <dbReference type="NCBI Taxonomy" id="493475"/>
    <lineage>
        <taxon>Bacteria</taxon>
        <taxon>Pseudomonadati</taxon>
        <taxon>Pseudomonadota</taxon>
        <taxon>Gammaproteobacteria</taxon>
        <taxon>Alteromonadales</taxon>
        <taxon>Alteromonadaceae</taxon>
        <taxon>Paraglaciecola</taxon>
    </lineage>
</organism>
<evidence type="ECO:0000313" key="1">
    <source>
        <dbReference type="EMBL" id="GAC22275.1"/>
    </source>
</evidence>
<gene>
    <name evidence="1" type="primary">eutQ</name>
    <name evidence="1" type="ORF">GARC_5340</name>
</gene>
<dbReference type="OrthoDB" id="3828611at2"/>
<dbReference type="NCBIfam" id="NF012001">
    <property type="entry name" value="PRK15457.1"/>
    <property type="match status" value="1"/>
</dbReference>
<sequence>MKVLVTAQDIVKLHRNGETLLEILPRDTIITPEARDVANKLGVKISEEANLSEKTNISEGSRLAEGSHLAKGSSSTLQQSANTVHQIREAIEAKLPSGKHTPALLEQLVKKAIKELQHDVPDPQCERDVAESGVVLVRGNSVQFGEFDGAPGKSIGITDVIGTGDNSPIAAGFMQWEKSSFPWTLTYDEIDVVLEGELHIRCDGKTYIGKPGDVFYIPKDTAIEFATPSKVRFVYVTYPADWSGDQVPA</sequence>
<dbReference type="RefSeq" id="WP_007625969.1">
    <property type="nucleotide sequence ID" value="NZ_BAEO01000072.1"/>
</dbReference>
<protein>
    <submittedName>
        <fullName evidence="1">Ethanolamine utilization protein EutQ</fullName>
    </submittedName>
</protein>
<name>K6ZFU0_9ALTE</name>
<accession>K6ZFU0</accession>
<reference evidence="1 2" key="1">
    <citation type="journal article" date="2017" name="Antonie Van Leeuwenhoek">
        <title>Rhizobium rhizosphaerae sp. nov., a novel species isolated from rice rhizosphere.</title>
        <authorList>
            <person name="Zhao J.J."/>
            <person name="Zhang J."/>
            <person name="Zhang R.J."/>
            <person name="Zhang C.W."/>
            <person name="Yin H.Q."/>
            <person name="Zhang X.X."/>
        </authorList>
    </citation>
    <scope>NUCLEOTIDE SEQUENCE [LARGE SCALE GENOMIC DNA]</scope>
    <source>
        <strain evidence="1 2">BSs20135</strain>
    </source>
</reference>
<dbReference type="Pfam" id="PF06249">
    <property type="entry name" value="EutQ"/>
    <property type="match status" value="1"/>
</dbReference>
<dbReference type="STRING" id="493475.GARC_5340"/>
<dbReference type="PANTHER" id="PTHR36169:SF1">
    <property type="entry name" value="ACETATE KINASE EUTQ"/>
    <property type="match status" value="1"/>
</dbReference>
<dbReference type="InterPro" id="IPR014710">
    <property type="entry name" value="RmlC-like_jellyroll"/>
</dbReference>
<dbReference type="InterPro" id="IPR010424">
    <property type="entry name" value="EutQ"/>
</dbReference>
<dbReference type="Proteomes" id="UP000006327">
    <property type="component" value="Unassembled WGS sequence"/>
</dbReference>
<dbReference type="eggNOG" id="COG4766">
    <property type="taxonomic scope" value="Bacteria"/>
</dbReference>
<proteinExistence type="predicted"/>
<keyword evidence="2" id="KW-1185">Reference proteome</keyword>
<comment type="caution">
    <text evidence="1">The sequence shown here is derived from an EMBL/GenBank/DDBJ whole genome shotgun (WGS) entry which is preliminary data.</text>
</comment>
<dbReference type="AlphaFoldDB" id="K6ZFU0"/>
<dbReference type="PANTHER" id="PTHR36169">
    <property type="entry name" value="ETHANOLAMINE UTILIZATION PROTEIN EUTQ"/>
    <property type="match status" value="1"/>
</dbReference>
<evidence type="ECO:0000313" key="2">
    <source>
        <dbReference type="Proteomes" id="UP000006327"/>
    </source>
</evidence>
<dbReference type="Gene3D" id="2.60.120.10">
    <property type="entry name" value="Jelly Rolls"/>
    <property type="match status" value="1"/>
</dbReference>